<sequence length="328" mass="37800">MFKKIKKILKSYKNIPNFFKKKESKNSIFSFIDRSEYNFSKWRQNIFKKENIHSLLIDELEILFIKSDISVSTASSLIKEIKNQIKIKKITKSAELLPLVKKILIDFYQKNDTSIKKKNIIGVNQPKVYLFVGVNGVGKTSTIGKLAFKFKNENKKILLVAGDTFRTGAVEQLKQWGKESDTEVFYKEGSITPSSLFFEALNYAKKNKFDVVLCDTSGRLENKVNLMKELEKIKKVIDKQINGIPYETFLILDSMTGQSNLKQFEIFNKTVSLTNIILTKFDGISKGGFILAIKQLYNLPIKYITVGEKINDLMIFDINEYIDNLFQD</sequence>
<keyword evidence="9" id="KW-0675">Receptor</keyword>
<keyword evidence="15" id="KW-1185">Reference proteome</keyword>
<dbReference type="InterPro" id="IPR036225">
    <property type="entry name" value="SRP/SRP_N"/>
</dbReference>
<evidence type="ECO:0000256" key="9">
    <source>
        <dbReference type="ARBA" id="ARBA00023170"/>
    </source>
</evidence>
<dbReference type="GO" id="GO:0005047">
    <property type="term" value="F:signal recognition particle binding"/>
    <property type="evidence" value="ECO:0007669"/>
    <property type="project" value="TreeGrafter"/>
</dbReference>
<evidence type="ECO:0000256" key="3">
    <source>
        <dbReference type="ARBA" id="ARBA00022475"/>
    </source>
</evidence>
<keyword evidence="5" id="KW-0547">Nucleotide-binding</keyword>
<keyword evidence="6" id="KW-0378">Hydrolase</keyword>
<dbReference type="GO" id="GO:0005737">
    <property type="term" value="C:cytoplasm"/>
    <property type="evidence" value="ECO:0007669"/>
    <property type="project" value="UniProtKB-ARBA"/>
</dbReference>
<dbReference type="SUPFAM" id="SSF47364">
    <property type="entry name" value="Domain of the SRP/SRP receptor G-proteins"/>
    <property type="match status" value="1"/>
</dbReference>
<feature type="domain" description="AAA+ ATPase" evidence="11">
    <location>
        <begin position="125"/>
        <end position="272"/>
    </location>
</feature>
<dbReference type="InterPro" id="IPR004390">
    <property type="entry name" value="SR_rcpt_FtsY"/>
</dbReference>
<accession>A0A975IM18</accession>
<dbReference type="RefSeq" id="WP_246454209.1">
    <property type="nucleotide sequence ID" value="NZ_CP054393.1"/>
</dbReference>
<evidence type="ECO:0000256" key="10">
    <source>
        <dbReference type="ARBA" id="ARBA00048027"/>
    </source>
</evidence>
<protein>
    <submittedName>
        <fullName evidence="14">Signal recognition particle-docking protein</fullName>
    </submittedName>
</protein>
<dbReference type="SMART" id="SM00382">
    <property type="entry name" value="AAA"/>
    <property type="match status" value="1"/>
</dbReference>
<gene>
    <name evidence="14" type="primary">ftsY</name>
    <name evidence="14" type="ORF">LFWB_4860</name>
</gene>
<evidence type="ECO:0000259" key="13">
    <source>
        <dbReference type="SMART" id="SM00963"/>
    </source>
</evidence>
<keyword evidence="3" id="KW-1003">Cell membrane</keyword>
<keyword evidence="4" id="KW-0963">Cytoplasm</keyword>
<dbReference type="GO" id="GO:0005886">
    <property type="term" value="C:plasma membrane"/>
    <property type="evidence" value="ECO:0007669"/>
    <property type="project" value="UniProtKB-SubCell"/>
</dbReference>
<dbReference type="SUPFAM" id="SSF52540">
    <property type="entry name" value="P-loop containing nucleoside triphosphate hydrolases"/>
    <property type="match status" value="1"/>
</dbReference>
<feature type="domain" description="SRP54-type proteins GTP-binding" evidence="12">
    <location>
        <begin position="126"/>
        <end position="327"/>
    </location>
</feature>
<comment type="subcellular location">
    <subcellularLocation>
        <location evidence="1">Cell membrane</location>
        <topology evidence="1">Peripheral membrane protein</topology>
        <orientation evidence="1">Cytoplasmic side</orientation>
    </subcellularLocation>
</comment>
<dbReference type="Gene3D" id="3.40.50.300">
    <property type="entry name" value="P-loop containing nucleotide triphosphate hydrolases"/>
    <property type="match status" value="1"/>
</dbReference>
<feature type="domain" description="Signal recognition particle SRP54 helical bundle" evidence="13">
    <location>
        <begin position="28"/>
        <end position="108"/>
    </location>
</feature>
<dbReference type="GO" id="GO:0005525">
    <property type="term" value="F:GTP binding"/>
    <property type="evidence" value="ECO:0007669"/>
    <property type="project" value="UniProtKB-KW"/>
</dbReference>
<evidence type="ECO:0000256" key="5">
    <source>
        <dbReference type="ARBA" id="ARBA00022741"/>
    </source>
</evidence>
<dbReference type="PANTHER" id="PTHR43134">
    <property type="entry name" value="SIGNAL RECOGNITION PARTICLE RECEPTOR SUBUNIT ALPHA"/>
    <property type="match status" value="1"/>
</dbReference>
<evidence type="ECO:0000313" key="15">
    <source>
        <dbReference type="Proteomes" id="UP000672038"/>
    </source>
</evidence>
<organism evidence="14 15">
    <name type="scientific">Loofah witches'-broom phytoplasma</name>
    <dbReference type="NCBI Taxonomy" id="35773"/>
    <lineage>
        <taxon>Bacteria</taxon>
        <taxon>Bacillati</taxon>
        <taxon>Mycoplasmatota</taxon>
        <taxon>Mollicutes</taxon>
        <taxon>Acholeplasmatales</taxon>
        <taxon>Acholeplasmataceae</taxon>
        <taxon>Candidatus Phytoplasma</taxon>
        <taxon>16SrVIII (Loofah witches'-broom group)</taxon>
    </lineage>
</organism>
<dbReference type="SMART" id="SM00963">
    <property type="entry name" value="SRP54_N"/>
    <property type="match status" value="1"/>
</dbReference>
<dbReference type="SMART" id="SM00962">
    <property type="entry name" value="SRP54"/>
    <property type="match status" value="1"/>
</dbReference>
<comment type="catalytic activity">
    <reaction evidence="10">
        <text>GTP + H2O = GDP + phosphate + H(+)</text>
        <dbReference type="Rhea" id="RHEA:19669"/>
        <dbReference type="ChEBI" id="CHEBI:15377"/>
        <dbReference type="ChEBI" id="CHEBI:15378"/>
        <dbReference type="ChEBI" id="CHEBI:37565"/>
        <dbReference type="ChEBI" id="CHEBI:43474"/>
        <dbReference type="ChEBI" id="CHEBI:58189"/>
        <dbReference type="EC" id="3.6.5.4"/>
    </reaction>
</comment>
<evidence type="ECO:0000256" key="8">
    <source>
        <dbReference type="ARBA" id="ARBA00023136"/>
    </source>
</evidence>
<evidence type="ECO:0000259" key="11">
    <source>
        <dbReference type="SMART" id="SM00382"/>
    </source>
</evidence>
<dbReference type="GO" id="GO:0003924">
    <property type="term" value="F:GTPase activity"/>
    <property type="evidence" value="ECO:0007669"/>
    <property type="project" value="TreeGrafter"/>
</dbReference>
<dbReference type="InterPro" id="IPR003593">
    <property type="entry name" value="AAA+_ATPase"/>
</dbReference>
<keyword evidence="8" id="KW-0472">Membrane</keyword>
<reference evidence="14" key="1">
    <citation type="submission" date="2020-06" db="EMBL/GenBank/DDBJ databases">
        <title>Complete genome sequence of Candidatus Phytoplasma luffae NCHU2019.</title>
        <authorList>
            <person name="Cho S.-T."/>
            <person name="Tan C.-M."/>
            <person name="Li J.-R."/>
            <person name="Chien Y.-Y."/>
            <person name="Chiu Y.-C."/>
            <person name="Yang J.-Y."/>
            <person name="Kuo C.-H."/>
        </authorList>
    </citation>
    <scope>NUCLEOTIDE SEQUENCE</scope>
    <source>
        <strain evidence="14">NCHU2019</strain>
    </source>
</reference>
<dbReference type="InterPro" id="IPR000897">
    <property type="entry name" value="SRP54_GTPase_dom"/>
</dbReference>
<dbReference type="KEGG" id="pluf:LFWB_4860"/>
<evidence type="ECO:0000256" key="4">
    <source>
        <dbReference type="ARBA" id="ARBA00022490"/>
    </source>
</evidence>
<keyword evidence="7" id="KW-0342">GTP-binding</keyword>
<dbReference type="InterPro" id="IPR013822">
    <property type="entry name" value="Signal_recog_particl_SRP54_hlx"/>
</dbReference>
<comment type="similarity">
    <text evidence="2">Belongs to the GTP-binding SRP family.</text>
</comment>
<evidence type="ECO:0000313" key="14">
    <source>
        <dbReference type="EMBL" id="QTX03052.1"/>
    </source>
</evidence>
<evidence type="ECO:0000256" key="7">
    <source>
        <dbReference type="ARBA" id="ARBA00023134"/>
    </source>
</evidence>
<dbReference type="EMBL" id="CP054393">
    <property type="protein sequence ID" value="QTX03052.1"/>
    <property type="molecule type" value="Genomic_DNA"/>
</dbReference>
<evidence type="ECO:0000256" key="2">
    <source>
        <dbReference type="ARBA" id="ARBA00008531"/>
    </source>
</evidence>
<dbReference type="InterPro" id="IPR042101">
    <property type="entry name" value="SRP54_N_sf"/>
</dbReference>
<dbReference type="NCBIfam" id="TIGR00064">
    <property type="entry name" value="ftsY"/>
    <property type="match status" value="1"/>
</dbReference>
<dbReference type="Pfam" id="PF02881">
    <property type="entry name" value="SRP54_N"/>
    <property type="match status" value="1"/>
</dbReference>
<dbReference type="Gene3D" id="1.20.120.140">
    <property type="entry name" value="Signal recognition particle SRP54, nucleotide-binding domain"/>
    <property type="match status" value="1"/>
</dbReference>
<dbReference type="AlphaFoldDB" id="A0A975IM18"/>
<dbReference type="Proteomes" id="UP000672038">
    <property type="component" value="Chromosome"/>
</dbReference>
<name>A0A975IM18_LOWBP</name>
<dbReference type="GO" id="GO:0006614">
    <property type="term" value="P:SRP-dependent cotranslational protein targeting to membrane"/>
    <property type="evidence" value="ECO:0007669"/>
    <property type="project" value="InterPro"/>
</dbReference>
<evidence type="ECO:0000256" key="1">
    <source>
        <dbReference type="ARBA" id="ARBA00004413"/>
    </source>
</evidence>
<dbReference type="Pfam" id="PF00448">
    <property type="entry name" value="SRP54"/>
    <property type="match status" value="1"/>
</dbReference>
<dbReference type="FunFam" id="3.40.50.300:FF:000053">
    <property type="entry name" value="Signal recognition particle receptor FtsY"/>
    <property type="match status" value="1"/>
</dbReference>
<dbReference type="InterPro" id="IPR027417">
    <property type="entry name" value="P-loop_NTPase"/>
</dbReference>
<proteinExistence type="inferred from homology"/>
<dbReference type="PANTHER" id="PTHR43134:SF1">
    <property type="entry name" value="SIGNAL RECOGNITION PARTICLE RECEPTOR SUBUNIT ALPHA"/>
    <property type="match status" value="1"/>
</dbReference>
<evidence type="ECO:0000256" key="6">
    <source>
        <dbReference type="ARBA" id="ARBA00022801"/>
    </source>
</evidence>
<evidence type="ECO:0000259" key="12">
    <source>
        <dbReference type="SMART" id="SM00962"/>
    </source>
</evidence>